<gene>
    <name evidence="1" type="primary">brnA</name>
    <name evidence="1" type="ORF">NO2_1196</name>
</gene>
<proteinExistence type="predicted"/>
<dbReference type="Proteomes" id="UP000275925">
    <property type="component" value="Unassembled WGS sequence"/>
</dbReference>
<name>A0A388TJN6_9BACT</name>
<dbReference type="Pfam" id="PF14384">
    <property type="entry name" value="BrnA_antitoxin"/>
    <property type="match status" value="1"/>
</dbReference>
<evidence type="ECO:0000313" key="1">
    <source>
        <dbReference type="EMBL" id="GBR76685.1"/>
    </source>
</evidence>
<accession>A0A388TJN6</accession>
<dbReference type="EMBL" id="BGZO01000040">
    <property type="protein sequence ID" value="GBR76685.1"/>
    <property type="molecule type" value="Genomic_DNA"/>
</dbReference>
<sequence length="77" mass="8893">MEREPTQEDMRDPDLLTPTKEMLKNAVRLGRPPKLNPKKSVYIYFESDVVRHLRATGKGWQTRVSDWVAQGVRQGAL</sequence>
<keyword evidence="2" id="KW-1185">Reference proteome</keyword>
<reference evidence="1 2" key="1">
    <citation type="journal article" date="2019" name="ISME J.">
        <title>Genome analyses of uncultured TG2/ZB3 bacteria in 'Margulisbacteria' specifically attached to ectosymbiotic spirochetes of protists in the termite gut.</title>
        <authorList>
            <person name="Utami Y.D."/>
            <person name="Kuwahara H."/>
            <person name="Igai K."/>
            <person name="Murakami T."/>
            <person name="Sugaya K."/>
            <person name="Morikawa T."/>
            <person name="Nagura Y."/>
            <person name="Yuki M."/>
            <person name="Deevong P."/>
            <person name="Inoue T."/>
            <person name="Kihara K."/>
            <person name="Lo N."/>
            <person name="Yamada A."/>
            <person name="Ohkuma M."/>
            <person name="Hongoh Y."/>
        </authorList>
    </citation>
    <scope>NUCLEOTIDE SEQUENCE [LARGE SCALE GENOMIC DNA]</scope>
    <source>
        <strain evidence="1">NkOx7-02</strain>
    </source>
</reference>
<organism evidence="1 2">
    <name type="scientific">Candidatus Termititenax persephonae</name>
    <dbReference type="NCBI Taxonomy" id="2218525"/>
    <lineage>
        <taxon>Bacteria</taxon>
        <taxon>Bacillati</taxon>
        <taxon>Candidatus Margulisiibacteriota</taxon>
        <taxon>Candidatus Termititenacia</taxon>
        <taxon>Candidatus Termititenacales</taxon>
        <taxon>Candidatus Termititenacaceae</taxon>
        <taxon>Candidatus Termititenax</taxon>
    </lineage>
</organism>
<comment type="caution">
    <text evidence="1">The sequence shown here is derived from an EMBL/GenBank/DDBJ whole genome shotgun (WGS) entry which is preliminary data.</text>
</comment>
<evidence type="ECO:0000313" key="2">
    <source>
        <dbReference type="Proteomes" id="UP000275925"/>
    </source>
</evidence>
<protein>
    <submittedName>
        <fullName evidence="1">Antitoxin BrnA</fullName>
    </submittedName>
</protein>
<dbReference type="AlphaFoldDB" id="A0A388TJN6"/>
<dbReference type="InterPro" id="IPR025528">
    <property type="entry name" value="BrnA_antitoxin"/>
</dbReference>